<dbReference type="AlphaFoldDB" id="A0AAN6QYQ9"/>
<dbReference type="Pfam" id="PF03330">
    <property type="entry name" value="DPBB_1"/>
    <property type="match status" value="1"/>
</dbReference>
<dbReference type="PANTHER" id="PTHR31836">
    <property type="match status" value="1"/>
</dbReference>
<dbReference type="Gene3D" id="2.60.40.760">
    <property type="entry name" value="Expansin, cellulose-binding-like domain"/>
    <property type="match status" value="1"/>
</dbReference>
<gene>
    <name evidence="4" type="ORF">LTR91_004554</name>
</gene>
<proteinExistence type="predicted"/>
<dbReference type="PROSITE" id="PS50842">
    <property type="entry name" value="EXPANSIN_EG45"/>
    <property type="match status" value="1"/>
</dbReference>
<dbReference type="InterPro" id="IPR009009">
    <property type="entry name" value="RlpA-like_DPBB"/>
</dbReference>
<dbReference type="InterPro" id="IPR036908">
    <property type="entry name" value="RlpA-like_sf"/>
</dbReference>
<reference evidence="4" key="1">
    <citation type="submission" date="2023-06" db="EMBL/GenBank/DDBJ databases">
        <title>Black Yeasts Isolated from many extreme environments.</title>
        <authorList>
            <person name="Coleine C."/>
            <person name="Stajich J.E."/>
            <person name="Selbmann L."/>
        </authorList>
    </citation>
    <scope>NUCLEOTIDE SEQUENCE</scope>
    <source>
        <strain evidence="4">CCFEE 5200</strain>
    </source>
</reference>
<evidence type="ECO:0000256" key="1">
    <source>
        <dbReference type="ARBA" id="ARBA00022729"/>
    </source>
</evidence>
<feature type="chain" id="PRO_5042990910" description="Expansin-like EG45 domain-containing protein" evidence="2">
    <location>
        <begin position="19"/>
        <end position="250"/>
    </location>
</feature>
<protein>
    <recommendedName>
        <fullName evidence="3">Expansin-like EG45 domain-containing protein</fullName>
    </recommendedName>
</protein>
<evidence type="ECO:0000313" key="4">
    <source>
        <dbReference type="EMBL" id="KAK1003553.1"/>
    </source>
</evidence>
<sequence>MLAQLFSLLTLAVSATLAAPTAPTSLDQRAVARRSLSGQATFYGGNVHGGTCSFSTYTLPSGLYGTALSDSNWDDAGNCGGCVAVTYGGKTVTAMIVDECPGCGTNHLDLFPTAFSALASPSAGIIDVTWDYVPCPVTGPLQIHMARASTTLPPRTLSNTYVQKSGVSEYWFSAQVVNAHRRTSKMEVSTNQGASWTTATRMTYNFFEISSGVGANSAWIRVTSQTGTTVVVKNVPMTSDAIVTAGGNYA</sequence>
<dbReference type="Gene3D" id="2.40.40.10">
    <property type="entry name" value="RlpA-like domain"/>
    <property type="match status" value="1"/>
</dbReference>
<keyword evidence="1 2" id="KW-0732">Signal</keyword>
<dbReference type="InterPro" id="IPR051477">
    <property type="entry name" value="Expansin_CellWall"/>
</dbReference>
<feature type="signal peptide" evidence="2">
    <location>
        <begin position="1"/>
        <end position="18"/>
    </location>
</feature>
<evidence type="ECO:0000256" key="2">
    <source>
        <dbReference type="SAM" id="SignalP"/>
    </source>
</evidence>
<feature type="domain" description="Expansin-like EG45" evidence="3">
    <location>
        <begin position="49"/>
        <end position="140"/>
    </location>
</feature>
<name>A0AAN6QYQ9_9PEZI</name>
<dbReference type="InterPro" id="IPR007112">
    <property type="entry name" value="Expansin/allergen_DPBB_dom"/>
</dbReference>
<dbReference type="EMBL" id="JAUJLE010000027">
    <property type="protein sequence ID" value="KAK1003553.1"/>
    <property type="molecule type" value="Genomic_DNA"/>
</dbReference>
<evidence type="ECO:0000259" key="3">
    <source>
        <dbReference type="PROSITE" id="PS50842"/>
    </source>
</evidence>
<organism evidence="4 5">
    <name type="scientific">Friedmanniomyces endolithicus</name>
    <dbReference type="NCBI Taxonomy" id="329885"/>
    <lineage>
        <taxon>Eukaryota</taxon>
        <taxon>Fungi</taxon>
        <taxon>Dikarya</taxon>
        <taxon>Ascomycota</taxon>
        <taxon>Pezizomycotina</taxon>
        <taxon>Dothideomycetes</taxon>
        <taxon>Dothideomycetidae</taxon>
        <taxon>Mycosphaerellales</taxon>
        <taxon>Teratosphaeriaceae</taxon>
        <taxon>Friedmanniomyces</taxon>
    </lineage>
</organism>
<dbReference type="Proteomes" id="UP001175353">
    <property type="component" value="Unassembled WGS sequence"/>
</dbReference>
<dbReference type="SUPFAM" id="SSF49590">
    <property type="entry name" value="PHL pollen allergen"/>
    <property type="match status" value="1"/>
</dbReference>
<evidence type="ECO:0000313" key="5">
    <source>
        <dbReference type="Proteomes" id="UP001175353"/>
    </source>
</evidence>
<comment type="caution">
    <text evidence="4">The sequence shown here is derived from an EMBL/GenBank/DDBJ whole genome shotgun (WGS) entry which is preliminary data.</text>
</comment>
<keyword evidence="5" id="KW-1185">Reference proteome</keyword>
<dbReference type="CDD" id="cd22271">
    <property type="entry name" value="DPBB_EXP_N-like"/>
    <property type="match status" value="1"/>
</dbReference>
<dbReference type="InterPro" id="IPR036749">
    <property type="entry name" value="Expansin_CBD_sf"/>
</dbReference>
<dbReference type="PANTHER" id="PTHR31836:SF21">
    <property type="entry name" value="EXPANSIN-LIKE PROTEIN 7"/>
    <property type="match status" value="1"/>
</dbReference>
<accession>A0AAN6QYQ9</accession>
<dbReference type="SUPFAM" id="SSF50685">
    <property type="entry name" value="Barwin-like endoglucanases"/>
    <property type="match status" value="1"/>
</dbReference>